<keyword evidence="1" id="KW-1133">Transmembrane helix</keyword>
<dbReference type="RefSeq" id="WP_160480887.1">
    <property type="nucleotide sequence ID" value="NZ_WTFN01000024.1"/>
</dbReference>
<keyword evidence="1" id="KW-0812">Transmembrane</keyword>
<reference evidence="2 3" key="1">
    <citation type="submission" date="2019-12" db="EMBL/GenBank/DDBJ databases">
        <title>Draft genome sequence of Pseudomonas otitidis recovered from a chicken carcass.</title>
        <authorList>
            <person name="Vieira T.R."/>
            <person name="Oliviera E.F.C."/>
            <person name="Silva N.M.V."/>
            <person name="Sambrano G.E."/>
            <person name="Cibulski S.P."/>
            <person name="Cardoso M.R.I."/>
        </authorList>
    </citation>
    <scope>NUCLEOTIDE SEQUENCE [LARGE SCALE GENOMIC DNA]</scope>
    <source>
        <strain evidence="2 3">25_K</strain>
    </source>
</reference>
<dbReference type="Proteomes" id="UP000461288">
    <property type="component" value="Unassembled WGS sequence"/>
</dbReference>
<protein>
    <submittedName>
        <fullName evidence="2">Uncharacterized protein</fullName>
    </submittedName>
</protein>
<feature type="transmembrane region" description="Helical" evidence="1">
    <location>
        <begin position="26"/>
        <end position="47"/>
    </location>
</feature>
<evidence type="ECO:0000313" key="2">
    <source>
        <dbReference type="EMBL" id="MWK56677.1"/>
    </source>
</evidence>
<feature type="transmembrane region" description="Helical" evidence="1">
    <location>
        <begin position="113"/>
        <end position="130"/>
    </location>
</feature>
<evidence type="ECO:0000256" key="1">
    <source>
        <dbReference type="SAM" id="Phobius"/>
    </source>
</evidence>
<sequence length="136" mass="14801">MDNPFQSPATDVPTEKGGSTSSPAPLALRLAILAFCSVQFLVLLWNRGAIWDAMRAGEISVFGAAGGFLFALLLMLAGALLFFAQRSARWLLLACLPYQLYALATAPERGTQVLCLLSFVCLIGCLVYSWRLRQPM</sequence>
<dbReference type="EMBL" id="WTFN01000024">
    <property type="protein sequence ID" value="MWK56677.1"/>
    <property type="molecule type" value="Genomic_DNA"/>
</dbReference>
<evidence type="ECO:0000313" key="3">
    <source>
        <dbReference type="Proteomes" id="UP000461288"/>
    </source>
</evidence>
<comment type="caution">
    <text evidence="2">The sequence shown here is derived from an EMBL/GenBank/DDBJ whole genome shotgun (WGS) entry which is preliminary data.</text>
</comment>
<feature type="transmembrane region" description="Helical" evidence="1">
    <location>
        <begin position="59"/>
        <end position="84"/>
    </location>
</feature>
<accession>A0A7X3KUS2</accession>
<name>A0A7X3KUS2_9GAMM</name>
<dbReference type="AlphaFoldDB" id="A0A7X3KUS2"/>
<gene>
    <name evidence="2" type="ORF">GO594_11880</name>
</gene>
<organism evidence="2 3">
    <name type="scientific">Metapseudomonas otitidis</name>
    <dbReference type="NCBI Taxonomy" id="319939"/>
    <lineage>
        <taxon>Bacteria</taxon>
        <taxon>Pseudomonadati</taxon>
        <taxon>Pseudomonadota</taxon>
        <taxon>Gammaproteobacteria</taxon>
        <taxon>Pseudomonadales</taxon>
        <taxon>Pseudomonadaceae</taxon>
        <taxon>Metapseudomonas</taxon>
    </lineage>
</organism>
<proteinExistence type="predicted"/>
<keyword evidence="1" id="KW-0472">Membrane</keyword>